<feature type="region of interest" description="Disordered" evidence="1">
    <location>
        <begin position="422"/>
        <end position="442"/>
    </location>
</feature>
<evidence type="ECO:0000313" key="2">
    <source>
        <dbReference type="EMBL" id="GHP05875.1"/>
    </source>
</evidence>
<reference evidence="2" key="1">
    <citation type="submission" date="2020-10" db="EMBL/GenBank/DDBJ databases">
        <title>Unveiling of a novel bifunctional photoreceptor, Dualchrome1, isolated from a cosmopolitan green alga.</title>
        <authorList>
            <person name="Suzuki S."/>
            <person name="Kawachi M."/>
        </authorList>
    </citation>
    <scope>NUCLEOTIDE SEQUENCE</scope>
    <source>
        <strain evidence="2">NIES 2893</strain>
    </source>
</reference>
<dbReference type="Proteomes" id="UP000660262">
    <property type="component" value="Unassembled WGS sequence"/>
</dbReference>
<sequence>MVPWNIISSLRSAFVQVIVRPPRQTEYHLLGGQHASRAHFSLGQGTSGVRRDFALVRAIRNGADDDDDDDMAGRTCGGFGPAPHCIYYAPRRNQQQQQDTDRSAQASLVQIQCSHYTTTRNERLRAEARRMGESAFIPVVIYAHGNSGCRADATEAVAALLPMDVDVLCFDFSGSGQSGGEYCTLGHNEQVDLATVVNFAQCARVAFTDQGVAFSPGGQSTDEARGEAELVGGVFASAQGQTYHPQFGHIALWGRSMGAVSALLHASQNATIAAIVLDSPFSTLTDVMSDIALRSVRIPRLLLRFAIGTVARGVRDVAGFDVRTIDALAAARDCNMPMFHGHAYEDGLIDTRHAYRLQVAYGGTEKRLVVFCEGHDHNSIRPAGFYAGAAEFLRMALKGGLKTSERLFAGIARHADITVSVKQTSSGGSATSRREESADVDAIDTAVNTPLAGLVNDDHHNHDDDDFDDDAINNTPSRIARTELLLVQRSTTFLTDIVHNRV</sequence>
<organism evidence="2 3">
    <name type="scientific">Pycnococcus provasolii</name>
    <dbReference type="NCBI Taxonomy" id="41880"/>
    <lineage>
        <taxon>Eukaryota</taxon>
        <taxon>Viridiplantae</taxon>
        <taxon>Chlorophyta</taxon>
        <taxon>Pseudoscourfieldiophyceae</taxon>
        <taxon>Pseudoscourfieldiales</taxon>
        <taxon>Pycnococcaceae</taxon>
        <taxon>Pycnococcus</taxon>
    </lineage>
</organism>
<evidence type="ECO:0000313" key="3">
    <source>
        <dbReference type="Proteomes" id="UP000660262"/>
    </source>
</evidence>
<keyword evidence="3" id="KW-1185">Reference proteome</keyword>
<evidence type="ECO:0000256" key="1">
    <source>
        <dbReference type="SAM" id="MobiDB-lite"/>
    </source>
</evidence>
<dbReference type="Gene3D" id="3.40.50.1820">
    <property type="entry name" value="alpha/beta hydrolase"/>
    <property type="match status" value="2"/>
</dbReference>
<dbReference type="EMBL" id="BNJQ01000011">
    <property type="protein sequence ID" value="GHP05875.1"/>
    <property type="molecule type" value="Genomic_DNA"/>
</dbReference>
<comment type="caution">
    <text evidence="2">The sequence shown here is derived from an EMBL/GenBank/DDBJ whole genome shotgun (WGS) entry which is preliminary data.</text>
</comment>
<feature type="compositionally biased region" description="Polar residues" evidence="1">
    <location>
        <begin position="422"/>
        <end position="431"/>
    </location>
</feature>
<dbReference type="OrthoDB" id="10249433at2759"/>
<dbReference type="SUPFAM" id="SSF53474">
    <property type="entry name" value="alpha/beta-Hydrolases"/>
    <property type="match status" value="1"/>
</dbReference>
<dbReference type="PANTHER" id="PTHR43358">
    <property type="entry name" value="ALPHA/BETA-HYDROLASE"/>
    <property type="match status" value="1"/>
</dbReference>
<name>A0A830HG36_9CHLO</name>
<dbReference type="PANTHER" id="PTHR43358:SF4">
    <property type="entry name" value="ALPHA_BETA HYDROLASE FOLD-1 DOMAIN-CONTAINING PROTEIN"/>
    <property type="match status" value="1"/>
</dbReference>
<protein>
    <recommendedName>
        <fullName evidence="4">Serine aminopeptidase S33 domain-containing protein</fullName>
    </recommendedName>
</protein>
<proteinExistence type="predicted"/>
<dbReference type="AlphaFoldDB" id="A0A830HG36"/>
<gene>
    <name evidence="2" type="ORF">PPROV_000462200</name>
</gene>
<evidence type="ECO:0008006" key="4">
    <source>
        <dbReference type="Google" id="ProtNLM"/>
    </source>
</evidence>
<dbReference type="InterPro" id="IPR029058">
    <property type="entry name" value="AB_hydrolase_fold"/>
</dbReference>
<accession>A0A830HG36</accession>
<dbReference type="InterPro" id="IPR052920">
    <property type="entry name" value="DNA-binding_regulatory"/>
</dbReference>